<dbReference type="SUPFAM" id="SSF51726">
    <property type="entry name" value="UROD/MetE-like"/>
    <property type="match status" value="1"/>
</dbReference>
<sequence length="121" mass="13955">VTALILDCDGNTEELTPIWLDCGINAQYPLERASGMDAIKFRKKYGNNLTIIGNVDKRNLSKGKNEIDFEVERIKTLLKEGGFFPGCDHHIPPDVPYENMVYFMNEVRKLSDYEETRRTIR</sequence>
<dbReference type="AlphaFoldDB" id="A0A0F9BIL2"/>
<dbReference type="GO" id="GO:0004853">
    <property type="term" value="F:uroporphyrinogen decarboxylase activity"/>
    <property type="evidence" value="ECO:0007669"/>
    <property type="project" value="InterPro"/>
</dbReference>
<dbReference type="InterPro" id="IPR038071">
    <property type="entry name" value="UROD/MetE-like_sf"/>
</dbReference>
<accession>A0A0F9BIL2</accession>
<feature type="domain" description="Uroporphyrinogen decarboxylase (URO-D)" evidence="1">
    <location>
        <begin position="8"/>
        <end position="109"/>
    </location>
</feature>
<comment type="caution">
    <text evidence="2">The sequence shown here is derived from an EMBL/GenBank/DDBJ whole genome shotgun (WGS) entry which is preliminary data.</text>
</comment>
<protein>
    <recommendedName>
        <fullName evidence="1">Uroporphyrinogen decarboxylase (URO-D) domain-containing protein</fullName>
    </recommendedName>
</protein>
<evidence type="ECO:0000259" key="1">
    <source>
        <dbReference type="Pfam" id="PF01208"/>
    </source>
</evidence>
<gene>
    <name evidence="2" type="ORF">LCGC14_2723360</name>
</gene>
<dbReference type="Gene3D" id="3.20.20.210">
    <property type="match status" value="1"/>
</dbReference>
<dbReference type="GO" id="GO:0006779">
    <property type="term" value="P:porphyrin-containing compound biosynthetic process"/>
    <property type="evidence" value="ECO:0007669"/>
    <property type="project" value="InterPro"/>
</dbReference>
<dbReference type="InterPro" id="IPR000257">
    <property type="entry name" value="Uroporphyrinogen_deCOase"/>
</dbReference>
<feature type="non-terminal residue" evidence="2">
    <location>
        <position position="1"/>
    </location>
</feature>
<reference evidence="2" key="1">
    <citation type="journal article" date="2015" name="Nature">
        <title>Complex archaea that bridge the gap between prokaryotes and eukaryotes.</title>
        <authorList>
            <person name="Spang A."/>
            <person name="Saw J.H."/>
            <person name="Jorgensen S.L."/>
            <person name="Zaremba-Niedzwiedzka K."/>
            <person name="Martijn J."/>
            <person name="Lind A.E."/>
            <person name="van Eijk R."/>
            <person name="Schleper C."/>
            <person name="Guy L."/>
            <person name="Ettema T.J."/>
        </authorList>
    </citation>
    <scope>NUCLEOTIDE SEQUENCE</scope>
</reference>
<evidence type="ECO:0000313" key="2">
    <source>
        <dbReference type="EMBL" id="KKK90404.1"/>
    </source>
</evidence>
<name>A0A0F9BIL2_9ZZZZ</name>
<proteinExistence type="predicted"/>
<dbReference type="Pfam" id="PF01208">
    <property type="entry name" value="URO-D"/>
    <property type="match status" value="1"/>
</dbReference>
<organism evidence="2">
    <name type="scientific">marine sediment metagenome</name>
    <dbReference type="NCBI Taxonomy" id="412755"/>
    <lineage>
        <taxon>unclassified sequences</taxon>
        <taxon>metagenomes</taxon>
        <taxon>ecological metagenomes</taxon>
    </lineage>
</organism>
<dbReference type="EMBL" id="LAZR01049118">
    <property type="protein sequence ID" value="KKK90404.1"/>
    <property type="molecule type" value="Genomic_DNA"/>
</dbReference>